<dbReference type="EMBL" id="JAAGAX010000016">
    <property type="protein sequence ID" value="KAF2289994.1"/>
    <property type="molecule type" value="Genomic_DNA"/>
</dbReference>
<keyword evidence="2" id="KW-1185">Reference proteome</keyword>
<evidence type="ECO:0000313" key="2">
    <source>
        <dbReference type="Proteomes" id="UP000467840"/>
    </source>
</evidence>
<reference evidence="1 2" key="1">
    <citation type="journal article" date="2020" name="Mol. Plant">
        <title>The Chromosome-Based Rubber Tree Genome Provides New Insights into Spurge Genome Evolution and Rubber Biosynthesis.</title>
        <authorList>
            <person name="Liu J."/>
            <person name="Shi C."/>
            <person name="Shi C.C."/>
            <person name="Li W."/>
            <person name="Zhang Q.J."/>
            <person name="Zhang Y."/>
            <person name="Li K."/>
            <person name="Lu H.F."/>
            <person name="Shi C."/>
            <person name="Zhu S.T."/>
            <person name="Xiao Z.Y."/>
            <person name="Nan H."/>
            <person name="Yue Y."/>
            <person name="Zhu X.G."/>
            <person name="Wu Y."/>
            <person name="Hong X.N."/>
            <person name="Fan G.Y."/>
            <person name="Tong Y."/>
            <person name="Zhang D."/>
            <person name="Mao C.L."/>
            <person name="Liu Y.L."/>
            <person name="Hao S.J."/>
            <person name="Liu W.Q."/>
            <person name="Lv M.Q."/>
            <person name="Zhang H.B."/>
            <person name="Liu Y."/>
            <person name="Hu-Tang G.R."/>
            <person name="Wang J.P."/>
            <person name="Wang J.H."/>
            <person name="Sun Y.H."/>
            <person name="Ni S.B."/>
            <person name="Chen W.B."/>
            <person name="Zhang X.C."/>
            <person name="Jiao Y.N."/>
            <person name="Eichler E.E."/>
            <person name="Li G.H."/>
            <person name="Liu X."/>
            <person name="Gao L.Z."/>
        </authorList>
    </citation>
    <scope>NUCLEOTIDE SEQUENCE [LARGE SCALE GENOMIC DNA]</scope>
    <source>
        <strain evidence="2">cv. GT1</strain>
        <tissue evidence="1">Leaf</tissue>
    </source>
</reference>
<protein>
    <submittedName>
        <fullName evidence="1">Uncharacterized protein</fullName>
    </submittedName>
</protein>
<dbReference type="Proteomes" id="UP000467840">
    <property type="component" value="Chromosome 8"/>
</dbReference>
<name>A0A6A6KNC7_HEVBR</name>
<organism evidence="1 2">
    <name type="scientific">Hevea brasiliensis</name>
    <name type="common">Para rubber tree</name>
    <name type="synonym">Siphonia brasiliensis</name>
    <dbReference type="NCBI Taxonomy" id="3981"/>
    <lineage>
        <taxon>Eukaryota</taxon>
        <taxon>Viridiplantae</taxon>
        <taxon>Streptophyta</taxon>
        <taxon>Embryophyta</taxon>
        <taxon>Tracheophyta</taxon>
        <taxon>Spermatophyta</taxon>
        <taxon>Magnoliopsida</taxon>
        <taxon>eudicotyledons</taxon>
        <taxon>Gunneridae</taxon>
        <taxon>Pentapetalae</taxon>
        <taxon>rosids</taxon>
        <taxon>fabids</taxon>
        <taxon>Malpighiales</taxon>
        <taxon>Euphorbiaceae</taxon>
        <taxon>Crotonoideae</taxon>
        <taxon>Micrandreae</taxon>
        <taxon>Hevea</taxon>
    </lineage>
</organism>
<dbReference type="InterPro" id="IPR053151">
    <property type="entry name" value="RNase_H-like"/>
</dbReference>
<comment type="caution">
    <text evidence="1">The sequence shown here is derived from an EMBL/GenBank/DDBJ whole genome shotgun (WGS) entry which is preliminary data.</text>
</comment>
<accession>A0A6A6KNC7</accession>
<sequence length="212" mass="24287">MTVMVEVEDILHVLSHCHQARGFLLGLVDPNFVGHYFNPNLKVTEGMQLKLRRNDLVNFKCSRNGSLSLPRAETSVSWRDPDHGFNKLNTGGSRRENTGEASAGGLMRDFVGNCCRGFVSNLGRCSILAAEIWEREGLRGILWFMLWSRKSRDFLRWIGMSEFSMCIEKLISLQIGWQILPRAFLWERIRLLFRLWLAHDAVGTAYSRNVVA</sequence>
<proteinExistence type="predicted"/>
<evidence type="ECO:0000313" key="1">
    <source>
        <dbReference type="EMBL" id="KAF2289994.1"/>
    </source>
</evidence>
<dbReference type="AlphaFoldDB" id="A0A6A6KNC7"/>
<dbReference type="PANTHER" id="PTHR47723">
    <property type="entry name" value="OS05G0353850 PROTEIN"/>
    <property type="match status" value="1"/>
</dbReference>
<dbReference type="InterPro" id="IPR044730">
    <property type="entry name" value="RNase_H-like_dom_plant"/>
</dbReference>
<gene>
    <name evidence="1" type="ORF">GH714_039443</name>
</gene>
<dbReference type="CDD" id="cd06222">
    <property type="entry name" value="RNase_H_like"/>
    <property type="match status" value="1"/>
</dbReference>
<dbReference type="PANTHER" id="PTHR47723:SF13">
    <property type="entry name" value="PUTATIVE-RELATED"/>
    <property type="match status" value="1"/>
</dbReference>